<accession>A0A3R7QN50</accession>
<dbReference type="EMBL" id="QCYY01002113">
    <property type="protein sequence ID" value="ROT72783.1"/>
    <property type="molecule type" value="Genomic_DNA"/>
</dbReference>
<keyword evidence="1" id="KW-0175">Coiled coil</keyword>
<name>A0A3R7QN50_PENVA</name>
<feature type="compositionally biased region" description="Basic and acidic residues" evidence="2">
    <location>
        <begin position="413"/>
        <end position="427"/>
    </location>
</feature>
<dbReference type="Proteomes" id="UP000283509">
    <property type="component" value="Unassembled WGS sequence"/>
</dbReference>
<keyword evidence="4" id="KW-1185">Reference proteome</keyword>
<evidence type="ECO:0000313" key="3">
    <source>
        <dbReference type="EMBL" id="ROT72783.1"/>
    </source>
</evidence>
<gene>
    <name evidence="3" type="ORF">C7M84_008828</name>
</gene>
<sequence>MGKRSKRALDDDVTAGPSNASSPRSAEVSREVMPMQSRENLDLPMYEELSQRCQHLSDQLAAMQERYATLAQSYGAQSNINHTNSAASSTPSPVEFVLYKDVVPPFKAETPASQPLKRNQEVESWLRHIENATQPRTDDAYIRAARSSCRGTADLIVNSPIFDGIASWVDFKEKLRVKFRGTCSSTDFFNHLSNYRLAPGQAPIDFFVSIESVVYQGVRDYPRSVGMPDELIRRVFLQGLPQWLREALALKEEDPLQALIDAAQRCWSVRMSNPTGRAHSQPPVRQIRREIPSATSNEAMAMVSPVNDKIKPKEADSTTQVMCAETVVCPPETGKFIVGLVPDNTQMVAMVTGKTAQVLIPRSVTQVSGDFDDFTDGFDERFGTTDFGYNDDDFDLFPTVSTDVFPISTPSGKNRDHEHTQITHKTSDTGASTMSTQECSGHNTTSGTSEHELGRRK</sequence>
<evidence type="ECO:0000256" key="2">
    <source>
        <dbReference type="SAM" id="MobiDB-lite"/>
    </source>
</evidence>
<evidence type="ECO:0000256" key="1">
    <source>
        <dbReference type="SAM" id="Coils"/>
    </source>
</evidence>
<reference evidence="3 4" key="1">
    <citation type="submission" date="2018-04" db="EMBL/GenBank/DDBJ databases">
        <authorList>
            <person name="Zhang X."/>
            <person name="Yuan J."/>
            <person name="Li F."/>
            <person name="Xiang J."/>
        </authorList>
    </citation>
    <scope>NUCLEOTIDE SEQUENCE [LARGE SCALE GENOMIC DNA]</scope>
    <source>
        <tissue evidence="3">Muscle</tissue>
    </source>
</reference>
<feature type="region of interest" description="Disordered" evidence="2">
    <location>
        <begin position="1"/>
        <end position="33"/>
    </location>
</feature>
<reference evidence="3 4" key="2">
    <citation type="submission" date="2019-01" db="EMBL/GenBank/DDBJ databases">
        <title>The decoding of complex shrimp genome reveals the adaptation for benthos swimmer, frequently molting mechanism and breeding impact on genome.</title>
        <authorList>
            <person name="Sun Y."/>
            <person name="Gao Y."/>
            <person name="Yu Y."/>
        </authorList>
    </citation>
    <scope>NUCLEOTIDE SEQUENCE [LARGE SCALE GENOMIC DNA]</scope>
    <source>
        <tissue evidence="3">Muscle</tissue>
    </source>
</reference>
<feature type="compositionally biased region" description="Polar residues" evidence="2">
    <location>
        <begin position="428"/>
        <end position="448"/>
    </location>
</feature>
<feature type="region of interest" description="Disordered" evidence="2">
    <location>
        <begin position="408"/>
        <end position="457"/>
    </location>
</feature>
<protein>
    <submittedName>
        <fullName evidence="3">Uncharacterized protein</fullName>
    </submittedName>
</protein>
<dbReference type="AlphaFoldDB" id="A0A3R7QN50"/>
<evidence type="ECO:0000313" key="4">
    <source>
        <dbReference type="Proteomes" id="UP000283509"/>
    </source>
</evidence>
<organism evidence="3 4">
    <name type="scientific">Penaeus vannamei</name>
    <name type="common">Whiteleg shrimp</name>
    <name type="synonym">Litopenaeus vannamei</name>
    <dbReference type="NCBI Taxonomy" id="6689"/>
    <lineage>
        <taxon>Eukaryota</taxon>
        <taxon>Metazoa</taxon>
        <taxon>Ecdysozoa</taxon>
        <taxon>Arthropoda</taxon>
        <taxon>Crustacea</taxon>
        <taxon>Multicrustacea</taxon>
        <taxon>Malacostraca</taxon>
        <taxon>Eumalacostraca</taxon>
        <taxon>Eucarida</taxon>
        <taxon>Decapoda</taxon>
        <taxon>Dendrobranchiata</taxon>
        <taxon>Penaeoidea</taxon>
        <taxon>Penaeidae</taxon>
        <taxon>Penaeus</taxon>
    </lineage>
</organism>
<feature type="coiled-coil region" evidence="1">
    <location>
        <begin position="46"/>
        <end position="73"/>
    </location>
</feature>
<comment type="caution">
    <text evidence="3">The sequence shown here is derived from an EMBL/GenBank/DDBJ whole genome shotgun (WGS) entry which is preliminary data.</text>
</comment>
<proteinExistence type="predicted"/>